<keyword evidence="1" id="KW-0472">Membrane</keyword>
<comment type="caution">
    <text evidence="2">The sequence shown here is derived from an EMBL/GenBank/DDBJ whole genome shotgun (WGS) entry which is preliminary data.</text>
</comment>
<feature type="transmembrane region" description="Helical" evidence="1">
    <location>
        <begin position="201"/>
        <end position="219"/>
    </location>
</feature>
<dbReference type="InterPro" id="IPR021315">
    <property type="entry name" value="Gap/Sap"/>
</dbReference>
<feature type="transmembrane region" description="Helical" evidence="1">
    <location>
        <begin position="73"/>
        <end position="92"/>
    </location>
</feature>
<dbReference type="Proteomes" id="UP000598775">
    <property type="component" value="Unassembled WGS sequence"/>
</dbReference>
<feature type="transmembrane region" description="Helical" evidence="1">
    <location>
        <begin position="108"/>
        <end position="128"/>
    </location>
</feature>
<keyword evidence="1" id="KW-0812">Transmembrane</keyword>
<keyword evidence="1" id="KW-1133">Transmembrane helix</keyword>
<evidence type="ECO:0000313" key="3">
    <source>
        <dbReference type="Proteomes" id="UP000598775"/>
    </source>
</evidence>
<reference evidence="2 3" key="1">
    <citation type="journal article" date="2014" name="Int. J. Syst. Evol. Microbiol.">
        <title>Complete genome sequence of Corynebacterium casei LMG S-19264T (=DSM 44701T), isolated from a smear-ripened cheese.</title>
        <authorList>
            <consortium name="US DOE Joint Genome Institute (JGI-PGF)"/>
            <person name="Walter F."/>
            <person name="Albersmeier A."/>
            <person name="Kalinowski J."/>
            <person name="Ruckert C."/>
        </authorList>
    </citation>
    <scope>NUCLEOTIDE SEQUENCE [LARGE SCALE GENOMIC DNA]</scope>
    <source>
        <strain evidence="2 3">CGMCC 1.12976</strain>
    </source>
</reference>
<keyword evidence="3" id="KW-1185">Reference proteome</keyword>
<feature type="transmembrane region" description="Helical" evidence="1">
    <location>
        <begin position="155"/>
        <end position="180"/>
    </location>
</feature>
<dbReference type="RefSeq" id="WP_188679214.1">
    <property type="nucleotide sequence ID" value="NZ_BMGP01000005.1"/>
</dbReference>
<organism evidence="2 3">
    <name type="scientific">Subtercola lobariae</name>
    <dbReference type="NCBI Taxonomy" id="1588641"/>
    <lineage>
        <taxon>Bacteria</taxon>
        <taxon>Bacillati</taxon>
        <taxon>Actinomycetota</taxon>
        <taxon>Actinomycetes</taxon>
        <taxon>Micrococcales</taxon>
        <taxon>Microbacteriaceae</taxon>
        <taxon>Subtercola</taxon>
    </lineage>
</organism>
<feature type="transmembrane region" description="Helical" evidence="1">
    <location>
        <begin position="42"/>
        <end position="61"/>
    </location>
</feature>
<name>A0A917BAQ3_9MICO</name>
<protein>
    <submittedName>
        <fullName evidence="2">Membrane protein</fullName>
    </submittedName>
</protein>
<gene>
    <name evidence="2" type="ORF">GCM10011399_27790</name>
</gene>
<feature type="transmembrane region" description="Helical" evidence="1">
    <location>
        <begin position="6"/>
        <end position="30"/>
    </location>
</feature>
<evidence type="ECO:0000256" key="1">
    <source>
        <dbReference type="SAM" id="Phobius"/>
    </source>
</evidence>
<dbReference type="Pfam" id="PF11139">
    <property type="entry name" value="SfLAP"/>
    <property type="match status" value="1"/>
</dbReference>
<proteinExistence type="predicted"/>
<dbReference type="EMBL" id="BMGP01000005">
    <property type="protein sequence ID" value="GGF33116.1"/>
    <property type="molecule type" value="Genomic_DNA"/>
</dbReference>
<sequence>MLQALGHILPIAVAVALSSVPITATILILLSPKRNRAAVPFLVGWVFGIALVVTLFTVFAQALPSPKLREPDVIAGVGEIIVGVAMLVFAYITWRRNRGKPPSKTEPAYLRAIASFGALPAFGIALALNFRPKGILLAIAAGLALHSADVTPADIVILVVIYTVIGASTVALPIIVTLASPVKMQPRLVSARAWISRNSKIVTVLIMVMIGVFIIGTGVSDL</sequence>
<evidence type="ECO:0000313" key="2">
    <source>
        <dbReference type="EMBL" id="GGF33116.1"/>
    </source>
</evidence>
<dbReference type="AlphaFoldDB" id="A0A917BAQ3"/>
<accession>A0A917BAQ3</accession>